<gene>
    <name evidence="7" type="ORF">KY465_05210</name>
</gene>
<evidence type="ECO:0000256" key="5">
    <source>
        <dbReference type="ARBA" id="ARBA00023136"/>
    </source>
</evidence>
<dbReference type="Proteomes" id="UP001430804">
    <property type="component" value="Unassembled WGS sequence"/>
</dbReference>
<keyword evidence="4 6" id="KW-1133">Transmembrane helix</keyword>
<dbReference type="EMBL" id="JAHWQX010000001">
    <property type="protein sequence ID" value="MBW3096672.1"/>
    <property type="molecule type" value="Genomic_DNA"/>
</dbReference>
<feature type="transmembrane region" description="Helical" evidence="6">
    <location>
        <begin position="219"/>
        <end position="236"/>
    </location>
</feature>
<evidence type="ECO:0000256" key="1">
    <source>
        <dbReference type="ARBA" id="ARBA00004651"/>
    </source>
</evidence>
<organism evidence="7 8">
    <name type="scientific">Pseudohoeflea coraliihabitans</name>
    <dbReference type="NCBI Taxonomy" id="2860393"/>
    <lineage>
        <taxon>Bacteria</taxon>
        <taxon>Pseudomonadati</taxon>
        <taxon>Pseudomonadota</taxon>
        <taxon>Alphaproteobacteria</taxon>
        <taxon>Hyphomicrobiales</taxon>
        <taxon>Rhizobiaceae</taxon>
        <taxon>Pseudohoeflea</taxon>
    </lineage>
</organism>
<evidence type="ECO:0000256" key="3">
    <source>
        <dbReference type="ARBA" id="ARBA00022692"/>
    </source>
</evidence>
<keyword evidence="5 6" id="KW-0472">Membrane</keyword>
<comment type="subcellular location">
    <subcellularLocation>
        <location evidence="1">Cell membrane</location>
        <topology evidence="1">Multi-pass membrane protein</topology>
    </subcellularLocation>
</comment>
<feature type="transmembrane region" description="Helical" evidence="6">
    <location>
        <begin position="293"/>
        <end position="315"/>
    </location>
</feature>
<dbReference type="InterPro" id="IPR043428">
    <property type="entry name" value="LivM-like"/>
</dbReference>
<name>A0ABS6WMN2_9HYPH</name>
<feature type="transmembrane region" description="Helical" evidence="6">
    <location>
        <begin position="147"/>
        <end position="164"/>
    </location>
</feature>
<dbReference type="PANTHER" id="PTHR30482">
    <property type="entry name" value="HIGH-AFFINITY BRANCHED-CHAIN AMINO ACID TRANSPORT SYSTEM PERMEASE"/>
    <property type="match status" value="1"/>
</dbReference>
<evidence type="ECO:0000256" key="6">
    <source>
        <dbReference type="SAM" id="Phobius"/>
    </source>
</evidence>
<dbReference type="CDD" id="cd06581">
    <property type="entry name" value="TM_PBP1_LivM_like"/>
    <property type="match status" value="1"/>
</dbReference>
<evidence type="ECO:0000313" key="7">
    <source>
        <dbReference type="EMBL" id="MBW3096672.1"/>
    </source>
</evidence>
<feature type="transmembrane region" description="Helical" evidence="6">
    <location>
        <begin position="90"/>
        <end position="112"/>
    </location>
</feature>
<keyword evidence="8" id="KW-1185">Reference proteome</keyword>
<proteinExistence type="predicted"/>
<accession>A0ABS6WMN2</accession>
<evidence type="ECO:0000313" key="8">
    <source>
        <dbReference type="Proteomes" id="UP001430804"/>
    </source>
</evidence>
<dbReference type="RefSeq" id="WP_219200460.1">
    <property type="nucleotide sequence ID" value="NZ_JAHWQX010000001.1"/>
</dbReference>
<dbReference type="PANTHER" id="PTHR30482:SF17">
    <property type="entry name" value="ABC TRANSPORTER ATP-BINDING PROTEIN"/>
    <property type="match status" value="1"/>
</dbReference>
<feature type="transmembrane region" description="Helical" evidence="6">
    <location>
        <begin position="256"/>
        <end position="281"/>
    </location>
</feature>
<evidence type="ECO:0000256" key="4">
    <source>
        <dbReference type="ARBA" id="ARBA00022989"/>
    </source>
</evidence>
<reference evidence="7" key="1">
    <citation type="submission" date="2021-07" db="EMBL/GenBank/DDBJ databases">
        <title>Pseudohoeflea marina sp. nov. a polyhydroxyalcanoate-producing bacterium.</title>
        <authorList>
            <person name="Zheng W."/>
            <person name="Yu S."/>
            <person name="Huang Y."/>
        </authorList>
    </citation>
    <scope>NUCLEOTIDE SEQUENCE</scope>
    <source>
        <strain evidence="7">DP4N28-3</strain>
    </source>
</reference>
<feature type="transmembrane region" description="Helical" evidence="6">
    <location>
        <begin position="12"/>
        <end position="33"/>
    </location>
</feature>
<feature type="transmembrane region" description="Helical" evidence="6">
    <location>
        <begin position="170"/>
        <end position="198"/>
    </location>
</feature>
<comment type="caution">
    <text evidence="7">The sequence shown here is derived from an EMBL/GenBank/DDBJ whole genome shotgun (WGS) entry which is preliminary data.</text>
</comment>
<keyword evidence="2" id="KW-1003">Cell membrane</keyword>
<feature type="transmembrane region" description="Helical" evidence="6">
    <location>
        <begin position="118"/>
        <end position="135"/>
    </location>
</feature>
<feature type="transmembrane region" description="Helical" evidence="6">
    <location>
        <begin position="45"/>
        <end position="78"/>
    </location>
</feature>
<dbReference type="InterPro" id="IPR001851">
    <property type="entry name" value="ABC_transp_permease"/>
</dbReference>
<dbReference type="Pfam" id="PF02653">
    <property type="entry name" value="BPD_transp_2"/>
    <property type="match status" value="1"/>
</dbReference>
<protein>
    <submittedName>
        <fullName evidence="7">Branched-chain amino acid ABC transporter permease</fullName>
    </submittedName>
</protein>
<evidence type="ECO:0000256" key="2">
    <source>
        <dbReference type="ARBA" id="ARBA00022475"/>
    </source>
</evidence>
<keyword evidence="3 6" id="KW-0812">Transmembrane</keyword>
<sequence>MRDRLDISMRANHVFFAVLMGIGLICVALAVAMNDTFYLRLGTEALILGGLALSVDILLGFGGLLSLGQALYFGIGAYVSALVLREVPSFWLAMAAATGVTLLAGIIGGLIANRVRGVYFALITFGMAQVVAKVVYNTRELGASDGLIGVPVLEIPLGVITVSAGDPLAFFLLTLSVLTILYAAVAYLFTTPFGRVVIALKANEKRVPFLGYNTWGPRMVCYVVAALVAGITGALYPMLRGFVSPELMFFASSGNAVIMVVLGGVGTLIGALYGAVLLTFLKSVVGSYTEHHLIAIGVIFIFAILFMPKGIIGVAKPSLERRLIRFDEQTDAARIKATGERA</sequence>